<feature type="region of interest" description="Disordered" evidence="5">
    <location>
        <begin position="1"/>
        <end position="231"/>
    </location>
</feature>
<evidence type="ECO:0000259" key="6">
    <source>
        <dbReference type="PROSITE" id="PS51360"/>
    </source>
</evidence>
<dbReference type="InterPro" id="IPR004343">
    <property type="entry name" value="Plus-3_dom"/>
</dbReference>
<gene>
    <name evidence="7" type="ORF">ZYGR_0AN01270</name>
</gene>
<comment type="subcellular location">
    <subcellularLocation>
        <location evidence="1">Nucleus</location>
    </subcellularLocation>
</comment>
<feature type="compositionally biased region" description="Basic and acidic residues" evidence="5">
    <location>
        <begin position="90"/>
        <end position="113"/>
    </location>
</feature>
<evidence type="ECO:0000256" key="2">
    <source>
        <dbReference type="ARBA" id="ARBA00023015"/>
    </source>
</evidence>
<dbReference type="InterPro" id="IPR036128">
    <property type="entry name" value="Plus3-like_sf"/>
</dbReference>
<feature type="compositionally biased region" description="Acidic residues" evidence="5">
    <location>
        <begin position="47"/>
        <end position="62"/>
    </location>
</feature>
<dbReference type="Pfam" id="PF03126">
    <property type="entry name" value="Plus-3"/>
    <property type="match status" value="1"/>
</dbReference>
<dbReference type="GO" id="GO:0003677">
    <property type="term" value="F:DNA binding"/>
    <property type="evidence" value="ECO:0007669"/>
    <property type="project" value="InterPro"/>
</dbReference>
<dbReference type="OrthoDB" id="166375at2759"/>
<dbReference type="EMBL" id="BDGX01000040">
    <property type="protein sequence ID" value="GAV54659.1"/>
    <property type="molecule type" value="Genomic_DNA"/>
</dbReference>
<dbReference type="PROSITE" id="PS51360">
    <property type="entry name" value="PLUS3"/>
    <property type="match status" value="1"/>
</dbReference>
<dbReference type="SMART" id="SM00719">
    <property type="entry name" value="Plus3"/>
    <property type="match status" value="1"/>
</dbReference>
<feature type="compositionally biased region" description="Acidic residues" evidence="5">
    <location>
        <begin position="73"/>
        <end position="84"/>
    </location>
</feature>
<evidence type="ECO:0000313" key="7">
    <source>
        <dbReference type="EMBL" id="GAV54659.1"/>
    </source>
</evidence>
<organism evidence="7 8">
    <name type="scientific">Zygosaccharomyces rouxii</name>
    <dbReference type="NCBI Taxonomy" id="4956"/>
    <lineage>
        <taxon>Eukaryota</taxon>
        <taxon>Fungi</taxon>
        <taxon>Dikarya</taxon>
        <taxon>Ascomycota</taxon>
        <taxon>Saccharomycotina</taxon>
        <taxon>Saccharomycetes</taxon>
        <taxon>Saccharomycetales</taxon>
        <taxon>Saccharomycetaceae</taxon>
        <taxon>Zygosaccharomyces</taxon>
    </lineage>
</organism>
<protein>
    <recommendedName>
        <fullName evidence="6">Plus3 domain-containing protein</fullName>
    </recommendedName>
</protein>
<comment type="caution">
    <text evidence="7">The sequence shown here is derived from an EMBL/GenBank/DDBJ whole genome shotgun (WGS) entry which is preliminary data.</text>
</comment>
<dbReference type="SUPFAM" id="SSF159042">
    <property type="entry name" value="Plus3-like"/>
    <property type="match status" value="1"/>
</dbReference>
<dbReference type="Proteomes" id="UP000187013">
    <property type="component" value="Unassembled WGS sequence"/>
</dbReference>
<feature type="compositionally biased region" description="Acidic residues" evidence="5">
    <location>
        <begin position="1"/>
        <end position="23"/>
    </location>
</feature>
<evidence type="ECO:0000256" key="3">
    <source>
        <dbReference type="ARBA" id="ARBA00023163"/>
    </source>
</evidence>
<name>A0A1Q3AFW2_ZYGRO</name>
<dbReference type="PANTHER" id="PTHR13115:SF8">
    <property type="entry name" value="RNA POLYMERASE-ASSOCIATED PROTEIN RTF1 HOMOLOG"/>
    <property type="match status" value="1"/>
</dbReference>
<feature type="domain" description="Plus3" evidence="6">
    <location>
        <begin position="244"/>
        <end position="376"/>
    </location>
</feature>
<keyword evidence="2" id="KW-0805">Transcription regulation</keyword>
<dbReference type="PANTHER" id="PTHR13115">
    <property type="entry name" value="RNA POLYMERASE-ASSOCIATED PROTEIN RTF1 HOMOLOG"/>
    <property type="match status" value="1"/>
</dbReference>
<feature type="region of interest" description="Disordered" evidence="5">
    <location>
        <begin position="509"/>
        <end position="535"/>
    </location>
</feature>
<keyword evidence="4" id="KW-0539">Nucleus</keyword>
<evidence type="ECO:0000313" key="8">
    <source>
        <dbReference type="Proteomes" id="UP000187013"/>
    </source>
</evidence>
<keyword evidence="3" id="KW-0804">Transcription</keyword>
<dbReference type="FunFam" id="3.90.70.200:FF:000005">
    <property type="entry name" value="Related to Pol II transcription elongation factor"/>
    <property type="match status" value="1"/>
</dbReference>
<reference evidence="7 8" key="1">
    <citation type="submission" date="2016-08" db="EMBL/GenBank/DDBJ databases">
        <title>Draft genome sequence of allopolyploid Zygosaccharomyces rouxii.</title>
        <authorList>
            <person name="Watanabe J."/>
            <person name="Uehara K."/>
            <person name="Mogi Y."/>
            <person name="Tsukioka Y."/>
        </authorList>
    </citation>
    <scope>NUCLEOTIDE SEQUENCE [LARGE SCALE GENOMIC DNA]</scope>
    <source>
        <strain evidence="7 8">NBRC 110957</strain>
    </source>
</reference>
<dbReference type="Gene3D" id="3.90.70.200">
    <property type="entry name" value="Plus-3 domain"/>
    <property type="match status" value="1"/>
</dbReference>
<evidence type="ECO:0000256" key="5">
    <source>
        <dbReference type="SAM" id="MobiDB-lite"/>
    </source>
</evidence>
<dbReference type="AlphaFoldDB" id="A0A1Q3AFW2"/>
<proteinExistence type="predicted"/>
<evidence type="ECO:0000256" key="4">
    <source>
        <dbReference type="ARBA" id="ARBA00023242"/>
    </source>
</evidence>
<dbReference type="GO" id="GO:1990269">
    <property type="term" value="F:RNA polymerase II C-terminal domain phosphoserine binding"/>
    <property type="evidence" value="ECO:0007669"/>
    <property type="project" value="TreeGrafter"/>
</dbReference>
<sequence length="563" mass="65902">MSDIEEDLLALAGADEEEDDDEVLASSAKRSGKSDRASSKKRRIEVEGGEEDEDEDEDEDDYNPAASGAGTGDYDDEEEEEDENPFPLEGKYKDEADREYLGGLPEMERETMLFERSQIMQKYQDRKMFRQRGKNLKEQQQRSKQQEEGKKTRSSTRSTVATGHSDIKASKLTQLRKQREKKSQNRPYNDEEEEGEDEEDDYGYGDKKYSDEEDEEEYDPYSRKSRYDEDEDEVQWAEEALDRDANVTDFNKAKIGRSFVANFCFYPDFNNVVKGNYGRVNVGTDKRSGETLYRMVKIEKVFLQKPYNMGKFITNQYFGVTQGKDRKVFQMKYFSDGAITQQEFERYIRALERDHITVPSVYSLENKAKEINNFVSQPLTEQLTNEIVRNRMVFNKKLSGVNAVLEKTVLKEKLQYAMETKNERDIAKYSSQLRSFEKRMSMYEKQHENDKVGINKLNALTTKNRRVNIDRLKNAEQIKKEDSSFDSKSDPFSRLKTRTKFYYQEIQKEENEKAKNDAEQKQLEEDESTTERKKHELLSARFRRLGGLKQVIGAIDFQFNIDI</sequence>
<evidence type="ECO:0000256" key="1">
    <source>
        <dbReference type="ARBA" id="ARBA00004123"/>
    </source>
</evidence>
<feature type="compositionally biased region" description="Acidic residues" evidence="5">
    <location>
        <begin position="190"/>
        <end position="203"/>
    </location>
</feature>
<dbReference type="GO" id="GO:0016593">
    <property type="term" value="C:Cdc73/Paf1 complex"/>
    <property type="evidence" value="ECO:0007669"/>
    <property type="project" value="TreeGrafter"/>
</dbReference>
<accession>A0A1Q3AFW2</accession>
<feature type="compositionally biased region" description="Basic and acidic residues" evidence="5">
    <location>
        <begin position="135"/>
        <end position="151"/>
    </location>
</feature>